<reference evidence="6" key="2">
    <citation type="submission" date="2023-05" db="EMBL/GenBank/DDBJ databases">
        <authorList>
            <person name="Schelkunov M.I."/>
        </authorList>
    </citation>
    <scope>NUCLEOTIDE SEQUENCE</scope>
    <source>
        <strain evidence="6">Hsosn_3</strain>
        <tissue evidence="6">Leaf</tissue>
    </source>
</reference>
<keyword evidence="7" id="KW-1185">Reference proteome</keyword>
<dbReference type="InterPro" id="IPR056309">
    <property type="entry name" value="CGL160/ATPI_dom"/>
</dbReference>
<keyword evidence="4" id="KW-0472">Membrane</keyword>
<evidence type="ECO:0000256" key="3">
    <source>
        <dbReference type="ARBA" id="ARBA00022989"/>
    </source>
</evidence>
<evidence type="ECO:0000313" key="6">
    <source>
        <dbReference type="EMBL" id="KAK1394435.1"/>
    </source>
</evidence>
<name>A0AAD8J297_9APIA</name>
<evidence type="ECO:0000256" key="2">
    <source>
        <dbReference type="ARBA" id="ARBA00022692"/>
    </source>
</evidence>
<protein>
    <submittedName>
        <fullName evidence="6">NF-kappa-B inhibitor-like protein</fullName>
    </submittedName>
</protein>
<sequence>MMSSCCSSLSTYLTTNHPIHYIKSPTRIICLNPLARFATSSLSNKISISVAEVENDDVFHDFIKDREINGDFVTKITDSLWLRDVKDIVNVETDLRSDSSQVSKESIDDESEGGFLKLKRTSEWLLGDNTAPVNKKVMYEEFQNDRERRKRLNLLKYEALKKELLLLTVGIGTACSGYCLIALSFQAAVSYATGVLFSCLYLQLLCQRADKISQDEVPQIFRQKKTKKIGIRSQDLEDSFEKFIKGSSIALSSPRLVIPAVIYGLWGISQHFTKDIFDFQLVPGMVGIFAYKAAALVQVYRDNEDLQLIFPEDN</sequence>
<dbReference type="GO" id="GO:0016020">
    <property type="term" value="C:membrane"/>
    <property type="evidence" value="ECO:0007669"/>
    <property type="project" value="UniProtKB-SubCell"/>
</dbReference>
<dbReference type="PANTHER" id="PTHR34118">
    <property type="entry name" value="NF-KAPPA-B INHIBITOR-LIKE PROTEIN-RELATED"/>
    <property type="match status" value="1"/>
</dbReference>
<reference evidence="6" key="1">
    <citation type="submission" date="2023-02" db="EMBL/GenBank/DDBJ databases">
        <title>Genome of toxic invasive species Heracleum sosnowskyi carries increased number of genes despite the absence of recent whole-genome duplications.</title>
        <authorList>
            <person name="Schelkunov M."/>
            <person name="Shtratnikova V."/>
            <person name="Makarenko M."/>
            <person name="Klepikova A."/>
            <person name="Omelchenko D."/>
            <person name="Novikova G."/>
            <person name="Obukhova E."/>
            <person name="Bogdanov V."/>
            <person name="Penin A."/>
            <person name="Logacheva M."/>
        </authorList>
    </citation>
    <scope>NUCLEOTIDE SEQUENCE</scope>
    <source>
        <strain evidence="6">Hsosn_3</strain>
        <tissue evidence="6">Leaf</tissue>
    </source>
</reference>
<feature type="domain" description="CGL160/ATPI" evidence="5">
    <location>
        <begin position="156"/>
        <end position="216"/>
    </location>
</feature>
<accession>A0AAD8J297</accession>
<dbReference type="PANTHER" id="PTHR34118:SF1">
    <property type="entry name" value="NF-KAPPA-B INHIBITOR-LIKE PROTEIN"/>
    <property type="match status" value="1"/>
</dbReference>
<proteinExistence type="predicted"/>
<gene>
    <name evidence="6" type="ORF">POM88_013491</name>
</gene>
<dbReference type="Proteomes" id="UP001237642">
    <property type="component" value="Unassembled WGS sequence"/>
</dbReference>
<dbReference type="AlphaFoldDB" id="A0AAD8J297"/>
<keyword evidence="2" id="KW-0812">Transmembrane</keyword>
<evidence type="ECO:0000259" key="5">
    <source>
        <dbReference type="Pfam" id="PF24763"/>
    </source>
</evidence>
<comment type="subcellular location">
    <subcellularLocation>
        <location evidence="1">Membrane</location>
        <topology evidence="1">Multi-pass membrane protein</topology>
    </subcellularLocation>
</comment>
<keyword evidence="3" id="KW-1133">Transmembrane helix</keyword>
<organism evidence="6 7">
    <name type="scientific">Heracleum sosnowskyi</name>
    <dbReference type="NCBI Taxonomy" id="360622"/>
    <lineage>
        <taxon>Eukaryota</taxon>
        <taxon>Viridiplantae</taxon>
        <taxon>Streptophyta</taxon>
        <taxon>Embryophyta</taxon>
        <taxon>Tracheophyta</taxon>
        <taxon>Spermatophyta</taxon>
        <taxon>Magnoliopsida</taxon>
        <taxon>eudicotyledons</taxon>
        <taxon>Gunneridae</taxon>
        <taxon>Pentapetalae</taxon>
        <taxon>asterids</taxon>
        <taxon>campanulids</taxon>
        <taxon>Apiales</taxon>
        <taxon>Apiaceae</taxon>
        <taxon>Apioideae</taxon>
        <taxon>apioid superclade</taxon>
        <taxon>Tordylieae</taxon>
        <taxon>Tordyliinae</taxon>
        <taxon>Heracleum</taxon>
    </lineage>
</organism>
<dbReference type="Pfam" id="PF24763">
    <property type="entry name" value="CGL160_C"/>
    <property type="match status" value="1"/>
</dbReference>
<comment type="caution">
    <text evidence="6">The sequence shown here is derived from an EMBL/GenBank/DDBJ whole genome shotgun (WGS) entry which is preliminary data.</text>
</comment>
<evidence type="ECO:0000256" key="1">
    <source>
        <dbReference type="ARBA" id="ARBA00004141"/>
    </source>
</evidence>
<evidence type="ECO:0000256" key="4">
    <source>
        <dbReference type="ARBA" id="ARBA00023136"/>
    </source>
</evidence>
<evidence type="ECO:0000313" key="7">
    <source>
        <dbReference type="Proteomes" id="UP001237642"/>
    </source>
</evidence>
<dbReference type="EMBL" id="JAUIZM010000003">
    <property type="protein sequence ID" value="KAK1394435.1"/>
    <property type="molecule type" value="Genomic_DNA"/>
</dbReference>